<dbReference type="Pfam" id="PF13149">
    <property type="entry name" value="Mfa_like_1"/>
    <property type="match status" value="1"/>
</dbReference>
<dbReference type="Gene3D" id="2.60.40.2620">
    <property type="entry name" value="Fimbrillin-like"/>
    <property type="match status" value="1"/>
</dbReference>
<evidence type="ECO:0000313" key="2">
    <source>
        <dbReference type="EMBL" id="SHL82190.1"/>
    </source>
</evidence>
<evidence type="ECO:0000256" key="1">
    <source>
        <dbReference type="SAM" id="SignalP"/>
    </source>
</evidence>
<keyword evidence="1" id="KW-0732">Signal</keyword>
<proteinExistence type="predicted"/>
<feature type="signal peptide" evidence="1">
    <location>
        <begin position="1"/>
        <end position="21"/>
    </location>
</feature>
<dbReference type="EMBL" id="FRCJ01000001">
    <property type="protein sequence ID" value="SHL82190.1"/>
    <property type="molecule type" value="Genomic_DNA"/>
</dbReference>
<accession>A0A1M7DRT6</accession>
<dbReference type="PROSITE" id="PS51257">
    <property type="entry name" value="PROKAR_LIPOPROTEIN"/>
    <property type="match status" value="1"/>
</dbReference>
<dbReference type="Proteomes" id="UP000184280">
    <property type="component" value="Unassembled WGS sequence"/>
</dbReference>
<protein>
    <recommendedName>
        <fullName evidence="3">Fimbrillin-like</fullName>
    </recommendedName>
</protein>
<dbReference type="InterPro" id="IPR025049">
    <property type="entry name" value="Mfa-like_1"/>
</dbReference>
<dbReference type="InterPro" id="IPR042278">
    <property type="entry name" value="Mfa-like_1_N"/>
</dbReference>
<sequence length="645" mass="69688">MKIKYLYIGALALLSACTANDEALLPAGAVELKGITASIDNGSGASTRAVPEVKDAIGRTAFANGDKIVFTKIERTENAINPFIYSNIPYEYDGKNWNRTTTDPEKIYWTDGTSFHTFIGYCLPSAITTWEPDDKGVYPAELGAGKDEIDFSSLSEGNNEMAKEDLLLYCNKSALAASDGVTTNVSLTHALSNVRVIVNIKNFAASAIATDTQTKVIDFKLLSQPTRYTWGGGSNTLSVVKYADNNKKDIKLWCPQPDGEGTAQSKTFTFYGLTTPQNETYHGINGNNQPLQFSFTVTYPDPMNPNGSPLVKTYQGAFDKTVNFNSGQCTTLNISLNHKDEQMFLGAEYSDWSFVATPDLGELRKKSTYMTNVDETAIVTSGQVDNIDDATWLYHVGKKVYDIYGNDGESAAAAYCITSSLQMLAFAKEVKNGNTFEERFVRLDADITMQSSATAEDYQWKGIGEGSNVFNGTFLGGDRYINRLNGSPLFVKLGSNACVEQLHITAVGNVTNGTLAGTNAGVIGGCKVIDDVTLSGTPAGALVGTNTGTIHASYYTGAGNLVGTNSDGDKTGTIVGCYQASDITSFTKEFLTNFIDGTDGENPTNGLNDDLNAFYSNESNSKKFRTKFNYTFTPGSYPTLKVVTE</sequence>
<name>A0A1M7DRT6_XYLRU</name>
<dbReference type="AlphaFoldDB" id="A0A1M7DRT6"/>
<reference evidence="2" key="1">
    <citation type="submission" date="2016-11" db="EMBL/GenBank/DDBJ databases">
        <authorList>
            <person name="Jaros S."/>
            <person name="Januszkiewicz K."/>
            <person name="Wedrychowicz H."/>
        </authorList>
    </citation>
    <scope>NUCLEOTIDE SEQUENCE [LARGE SCALE GENOMIC DNA]</scope>
    <source>
        <strain evidence="2">BPI-34</strain>
    </source>
</reference>
<organism evidence="2">
    <name type="scientific">Xylanibacter ruminicola</name>
    <name type="common">Prevotella ruminicola</name>
    <dbReference type="NCBI Taxonomy" id="839"/>
    <lineage>
        <taxon>Bacteria</taxon>
        <taxon>Pseudomonadati</taxon>
        <taxon>Bacteroidota</taxon>
        <taxon>Bacteroidia</taxon>
        <taxon>Bacteroidales</taxon>
        <taxon>Prevotellaceae</taxon>
        <taxon>Xylanibacter</taxon>
    </lineage>
</organism>
<gene>
    <name evidence="2" type="ORF">SAMN04488494_0826</name>
</gene>
<dbReference type="CDD" id="cd13120">
    <property type="entry name" value="BF2867_like_N"/>
    <property type="match status" value="1"/>
</dbReference>
<evidence type="ECO:0008006" key="3">
    <source>
        <dbReference type="Google" id="ProtNLM"/>
    </source>
</evidence>
<feature type="chain" id="PRO_5012748583" description="Fimbrillin-like" evidence="1">
    <location>
        <begin position="22"/>
        <end position="645"/>
    </location>
</feature>
<dbReference type="OrthoDB" id="1061229at2"/>
<dbReference type="RefSeq" id="WP_073042985.1">
    <property type="nucleotide sequence ID" value="NZ_FRCJ01000001.1"/>
</dbReference>